<evidence type="ECO:0000313" key="3">
    <source>
        <dbReference type="Proteomes" id="UP001491310"/>
    </source>
</evidence>
<proteinExistence type="predicted"/>
<keyword evidence="3" id="KW-1185">Reference proteome</keyword>
<gene>
    <name evidence="2" type="ORF">WJX75_002028</name>
</gene>
<sequence>MELQEKGQLAQYFGVTFQPDRNSLGSPQRSPSSRVRRAIGRLNGLARSPGPLEESMSQRSAFGRPSDRIEAVPEECAAPLTWEELFSVQTRASLELRGIEAKVGASMACAIGNMEGLTRRKAKILARQCGSMLAGRPARPRAGSARSTWSDTTARANALREVERGMRANWTERANQLSADREARPPPTLSPSSTIMYTI</sequence>
<dbReference type="EMBL" id="JALJOT010000009">
    <property type="protein sequence ID" value="KAK9907352.1"/>
    <property type="molecule type" value="Genomic_DNA"/>
</dbReference>
<organism evidence="2 3">
    <name type="scientific">Coccomyxa subellipsoidea</name>
    <dbReference type="NCBI Taxonomy" id="248742"/>
    <lineage>
        <taxon>Eukaryota</taxon>
        <taxon>Viridiplantae</taxon>
        <taxon>Chlorophyta</taxon>
        <taxon>core chlorophytes</taxon>
        <taxon>Trebouxiophyceae</taxon>
        <taxon>Trebouxiophyceae incertae sedis</taxon>
        <taxon>Coccomyxaceae</taxon>
        <taxon>Coccomyxa</taxon>
    </lineage>
</organism>
<feature type="region of interest" description="Disordered" evidence="1">
    <location>
        <begin position="174"/>
        <end position="199"/>
    </location>
</feature>
<reference evidence="2 3" key="1">
    <citation type="journal article" date="2024" name="Nat. Commun.">
        <title>Phylogenomics reveals the evolutionary origins of lichenization in chlorophyte algae.</title>
        <authorList>
            <person name="Puginier C."/>
            <person name="Libourel C."/>
            <person name="Otte J."/>
            <person name="Skaloud P."/>
            <person name="Haon M."/>
            <person name="Grisel S."/>
            <person name="Petersen M."/>
            <person name="Berrin J.G."/>
            <person name="Delaux P.M."/>
            <person name="Dal Grande F."/>
            <person name="Keller J."/>
        </authorList>
    </citation>
    <scope>NUCLEOTIDE SEQUENCE [LARGE SCALE GENOMIC DNA]</scope>
    <source>
        <strain evidence="2 3">SAG 216-7</strain>
    </source>
</reference>
<dbReference type="Proteomes" id="UP001491310">
    <property type="component" value="Unassembled WGS sequence"/>
</dbReference>
<feature type="compositionally biased region" description="Polar residues" evidence="1">
    <location>
        <begin position="190"/>
        <end position="199"/>
    </location>
</feature>
<accession>A0ABR2YKG6</accession>
<evidence type="ECO:0000313" key="2">
    <source>
        <dbReference type="EMBL" id="KAK9907352.1"/>
    </source>
</evidence>
<evidence type="ECO:0000256" key="1">
    <source>
        <dbReference type="SAM" id="MobiDB-lite"/>
    </source>
</evidence>
<name>A0ABR2YKG6_9CHLO</name>
<comment type="caution">
    <text evidence="2">The sequence shown here is derived from an EMBL/GenBank/DDBJ whole genome shotgun (WGS) entry which is preliminary data.</text>
</comment>
<feature type="region of interest" description="Disordered" evidence="1">
    <location>
        <begin position="44"/>
        <end position="65"/>
    </location>
</feature>
<protein>
    <submittedName>
        <fullName evidence="2">Uncharacterized protein</fullName>
    </submittedName>
</protein>